<dbReference type="GO" id="GO:0003723">
    <property type="term" value="F:RNA binding"/>
    <property type="evidence" value="ECO:0007669"/>
    <property type="project" value="UniProtKB-UniRule"/>
</dbReference>
<evidence type="ECO:0000259" key="17">
    <source>
        <dbReference type="PROSITE" id="PS50800"/>
    </source>
</evidence>
<feature type="compositionally biased region" description="Basic and acidic residues" evidence="15">
    <location>
        <begin position="598"/>
        <end position="664"/>
    </location>
</feature>
<keyword evidence="4" id="KW-1017">Isopeptide bond</keyword>
<dbReference type="InterPro" id="IPR000504">
    <property type="entry name" value="RRM_dom"/>
</dbReference>
<evidence type="ECO:0000256" key="1">
    <source>
        <dbReference type="ARBA" id="ARBA00004123"/>
    </source>
</evidence>
<keyword evidence="10" id="KW-0238">DNA-binding</keyword>
<evidence type="ECO:0000256" key="14">
    <source>
        <dbReference type="SAM" id="Coils"/>
    </source>
</evidence>
<dbReference type="SMART" id="SM00360">
    <property type="entry name" value="RRM"/>
    <property type="match status" value="2"/>
</dbReference>
<dbReference type="InterPro" id="IPR035979">
    <property type="entry name" value="RBD_domain_sf"/>
</dbReference>
<keyword evidence="6" id="KW-0832">Ubl conjugation</keyword>
<comment type="subcellular location">
    <subcellularLocation>
        <location evidence="1">Nucleus</location>
    </subcellularLocation>
</comment>
<dbReference type="SUPFAM" id="SSF68906">
    <property type="entry name" value="SAP domain"/>
    <property type="match status" value="1"/>
</dbReference>
<evidence type="ECO:0000313" key="18">
    <source>
        <dbReference type="EMBL" id="CAE1316083.1"/>
    </source>
</evidence>
<feature type="compositionally biased region" description="Gly residues" evidence="15">
    <location>
        <begin position="1100"/>
        <end position="1109"/>
    </location>
</feature>
<feature type="region of interest" description="Disordered" evidence="15">
    <location>
        <begin position="855"/>
        <end position="889"/>
    </location>
</feature>
<evidence type="ECO:0000256" key="4">
    <source>
        <dbReference type="ARBA" id="ARBA00022499"/>
    </source>
</evidence>
<feature type="region of interest" description="Disordered" evidence="15">
    <location>
        <begin position="296"/>
        <end position="382"/>
    </location>
</feature>
<dbReference type="GO" id="GO:0043565">
    <property type="term" value="F:sequence-specific DNA binding"/>
    <property type="evidence" value="ECO:0007669"/>
    <property type="project" value="TreeGrafter"/>
</dbReference>
<keyword evidence="9" id="KW-0805">Transcription regulation</keyword>
<dbReference type="PANTHER" id="PTHR15683:SF8">
    <property type="entry name" value="SCAFFOLD ATTACHMENT FACTOR B, ISOFORM B"/>
    <property type="match status" value="1"/>
</dbReference>
<dbReference type="PROSITE" id="PS50800">
    <property type="entry name" value="SAP"/>
    <property type="match status" value="1"/>
</dbReference>
<feature type="compositionally biased region" description="Basic and acidic residues" evidence="15">
    <location>
        <begin position="356"/>
        <end position="377"/>
    </location>
</feature>
<evidence type="ECO:0000256" key="3">
    <source>
        <dbReference type="ARBA" id="ARBA00022491"/>
    </source>
</evidence>
<feature type="compositionally biased region" description="Basic and acidic residues" evidence="15">
    <location>
        <begin position="725"/>
        <end position="747"/>
    </location>
</feature>
<evidence type="ECO:0000256" key="7">
    <source>
        <dbReference type="ARBA" id="ARBA00022884"/>
    </source>
</evidence>
<dbReference type="AlphaFoldDB" id="A0A812E2Z6"/>
<keyword evidence="7 13" id="KW-0694">RNA-binding</keyword>
<feature type="compositionally biased region" description="Basic and acidic residues" evidence="15">
    <location>
        <begin position="855"/>
        <end position="873"/>
    </location>
</feature>
<feature type="region of interest" description="Disordered" evidence="15">
    <location>
        <begin position="52"/>
        <end position="248"/>
    </location>
</feature>
<evidence type="ECO:0000313" key="19">
    <source>
        <dbReference type="Proteomes" id="UP000597762"/>
    </source>
</evidence>
<feature type="compositionally biased region" description="Basic and acidic residues" evidence="15">
    <location>
        <begin position="1113"/>
        <end position="1126"/>
    </location>
</feature>
<evidence type="ECO:0000259" key="16">
    <source>
        <dbReference type="PROSITE" id="PS50102"/>
    </source>
</evidence>
<feature type="compositionally biased region" description="Basic and acidic residues" evidence="15">
    <location>
        <begin position="701"/>
        <end position="718"/>
    </location>
</feature>
<feature type="compositionally biased region" description="Polar residues" evidence="15">
    <location>
        <begin position="1038"/>
        <end position="1056"/>
    </location>
</feature>
<feature type="region of interest" description="Disordered" evidence="15">
    <location>
        <begin position="1100"/>
        <end position="1126"/>
    </location>
</feature>
<dbReference type="Gene3D" id="3.30.70.330">
    <property type="match status" value="2"/>
</dbReference>
<accession>A0A812E2Z6</accession>
<feature type="coiled-coil region" evidence="14">
    <location>
        <begin position="749"/>
        <end position="837"/>
    </location>
</feature>
<feature type="domain" description="RRM" evidence="16">
    <location>
        <begin position="512"/>
        <end position="590"/>
    </location>
</feature>
<reference evidence="18" key="1">
    <citation type="submission" date="2021-01" db="EMBL/GenBank/DDBJ databases">
        <authorList>
            <person name="Li R."/>
            <person name="Bekaert M."/>
        </authorList>
    </citation>
    <scope>NUCLEOTIDE SEQUENCE</scope>
    <source>
        <strain evidence="18">Farmed</strain>
    </source>
</reference>
<dbReference type="PROSITE" id="PS50102">
    <property type="entry name" value="RRM"/>
    <property type="match status" value="2"/>
</dbReference>
<evidence type="ECO:0000256" key="9">
    <source>
        <dbReference type="ARBA" id="ARBA00023015"/>
    </source>
</evidence>
<dbReference type="InterPro" id="IPR003034">
    <property type="entry name" value="SAP_dom"/>
</dbReference>
<protein>
    <submittedName>
        <fullName evidence="18">SAFB-like transcription modulator,Scaffold attachment factor B1,Scaffold attachment factor B2</fullName>
    </submittedName>
</protein>
<dbReference type="OrthoDB" id="79455at2759"/>
<dbReference type="Pfam" id="PF02037">
    <property type="entry name" value="SAP"/>
    <property type="match status" value="1"/>
</dbReference>
<evidence type="ECO:0000256" key="15">
    <source>
        <dbReference type="SAM" id="MobiDB-lite"/>
    </source>
</evidence>
<keyword evidence="3" id="KW-0678">Repressor</keyword>
<dbReference type="InterPro" id="IPR051738">
    <property type="entry name" value="SAF_Modulators"/>
</dbReference>
<keyword evidence="2" id="KW-0488">Methylation</keyword>
<proteinExistence type="predicted"/>
<feature type="compositionally biased region" description="Acidic residues" evidence="15">
    <location>
        <begin position="86"/>
        <end position="99"/>
    </location>
</feature>
<evidence type="ECO:0000256" key="11">
    <source>
        <dbReference type="ARBA" id="ARBA00023163"/>
    </source>
</evidence>
<feature type="compositionally biased region" description="Gly residues" evidence="15">
    <location>
        <begin position="1064"/>
        <end position="1075"/>
    </location>
</feature>
<feature type="region of interest" description="Disordered" evidence="15">
    <location>
        <begin position="940"/>
        <end position="1076"/>
    </location>
</feature>
<feature type="compositionally biased region" description="Basic residues" evidence="15">
    <location>
        <begin position="665"/>
        <end position="676"/>
    </location>
</feature>
<dbReference type="InterPro" id="IPR034781">
    <property type="entry name" value="SAFB1_2_RBD"/>
</dbReference>
<name>A0A812E2Z6_ACAPH</name>
<feature type="region of interest" description="Disordered" evidence="15">
    <location>
        <begin position="581"/>
        <end position="747"/>
    </location>
</feature>
<feature type="compositionally biased region" description="Basic and acidic residues" evidence="15">
    <location>
        <begin position="940"/>
        <end position="1003"/>
    </location>
</feature>
<keyword evidence="14" id="KW-0175">Coiled coil</keyword>
<evidence type="ECO:0000256" key="13">
    <source>
        <dbReference type="PROSITE-ProRule" id="PRU00176"/>
    </source>
</evidence>
<feature type="compositionally biased region" description="Low complexity" evidence="15">
    <location>
        <begin position="331"/>
        <end position="341"/>
    </location>
</feature>
<feature type="compositionally biased region" description="Polar residues" evidence="15">
    <location>
        <begin position="150"/>
        <end position="178"/>
    </location>
</feature>
<feature type="compositionally biased region" description="Basic and acidic residues" evidence="15">
    <location>
        <begin position="581"/>
        <end position="590"/>
    </location>
</feature>
<keyword evidence="5" id="KW-0597">Phosphoprotein</keyword>
<keyword evidence="12" id="KW-0539">Nucleus</keyword>
<dbReference type="Gene3D" id="1.10.720.30">
    <property type="entry name" value="SAP domain"/>
    <property type="match status" value="1"/>
</dbReference>
<evidence type="ECO:0000256" key="12">
    <source>
        <dbReference type="ARBA" id="ARBA00023242"/>
    </source>
</evidence>
<dbReference type="EMBL" id="CAHIKZ030004831">
    <property type="protein sequence ID" value="CAE1316083.1"/>
    <property type="molecule type" value="Genomic_DNA"/>
</dbReference>
<feature type="compositionally biased region" description="Basic and acidic residues" evidence="15">
    <location>
        <begin position="677"/>
        <end position="692"/>
    </location>
</feature>
<gene>
    <name evidence="18" type="ORF">SPHA_66876</name>
</gene>
<evidence type="ECO:0000256" key="8">
    <source>
        <dbReference type="ARBA" id="ARBA00022990"/>
    </source>
</evidence>
<dbReference type="GO" id="GO:0005634">
    <property type="term" value="C:nucleus"/>
    <property type="evidence" value="ECO:0007669"/>
    <property type="project" value="UniProtKB-SubCell"/>
</dbReference>
<dbReference type="SUPFAM" id="SSF54928">
    <property type="entry name" value="RNA-binding domain, RBD"/>
    <property type="match status" value="2"/>
</dbReference>
<feature type="compositionally biased region" description="Basic and acidic residues" evidence="15">
    <location>
        <begin position="486"/>
        <end position="506"/>
    </location>
</feature>
<feature type="compositionally biased region" description="Basic and acidic residues" evidence="15">
    <location>
        <begin position="305"/>
        <end position="320"/>
    </location>
</feature>
<evidence type="ECO:0000256" key="10">
    <source>
        <dbReference type="ARBA" id="ARBA00023125"/>
    </source>
</evidence>
<dbReference type="SMART" id="SM00513">
    <property type="entry name" value="SAP"/>
    <property type="match status" value="1"/>
</dbReference>
<feature type="domain" description="SAP" evidence="17">
    <location>
        <begin position="15"/>
        <end position="49"/>
    </location>
</feature>
<feature type="compositionally biased region" description="Polar residues" evidence="15">
    <location>
        <begin position="105"/>
        <end position="135"/>
    </location>
</feature>
<dbReference type="GO" id="GO:0050684">
    <property type="term" value="P:regulation of mRNA processing"/>
    <property type="evidence" value="ECO:0007669"/>
    <property type="project" value="TreeGrafter"/>
</dbReference>
<evidence type="ECO:0000256" key="6">
    <source>
        <dbReference type="ARBA" id="ARBA00022843"/>
    </source>
</evidence>
<feature type="domain" description="RRM" evidence="16">
    <location>
        <begin position="400"/>
        <end position="478"/>
    </location>
</feature>
<dbReference type="InterPro" id="IPR036361">
    <property type="entry name" value="SAP_dom_sf"/>
</dbReference>
<keyword evidence="11" id="KW-0804">Transcription</keyword>
<dbReference type="CDD" id="cd12679">
    <property type="entry name" value="RRM_SAFB1_SAFB2"/>
    <property type="match status" value="1"/>
</dbReference>
<feature type="region of interest" description="Disordered" evidence="15">
    <location>
        <begin position="476"/>
        <end position="515"/>
    </location>
</feature>
<keyword evidence="8" id="KW-0007">Acetylation</keyword>
<evidence type="ECO:0000256" key="2">
    <source>
        <dbReference type="ARBA" id="ARBA00022481"/>
    </source>
</evidence>
<keyword evidence="19" id="KW-1185">Reference proteome</keyword>
<comment type="caution">
    <text evidence="18">The sequence shown here is derived from an EMBL/GenBank/DDBJ whole genome shotgun (WGS) entry which is preliminary data.</text>
</comment>
<evidence type="ECO:0000256" key="5">
    <source>
        <dbReference type="ARBA" id="ARBA00022553"/>
    </source>
</evidence>
<dbReference type="Pfam" id="PF00076">
    <property type="entry name" value="RRM_1"/>
    <property type="match status" value="2"/>
</dbReference>
<dbReference type="InterPro" id="IPR012677">
    <property type="entry name" value="Nucleotide-bd_a/b_plait_sf"/>
</dbReference>
<organism evidence="18 19">
    <name type="scientific">Acanthosepion pharaonis</name>
    <name type="common">Pharaoh cuttlefish</name>
    <name type="synonym">Sepia pharaonis</name>
    <dbReference type="NCBI Taxonomy" id="158019"/>
    <lineage>
        <taxon>Eukaryota</taxon>
        <taxon>Metazoa</taxon>
        <taxon>Spiralia</taxon>
        <taxon>Lophotrochozoa</taxon>
        <taxon>Mollusca</taxon>
        <taxon>Cephalopoda</taxon>
        <taxon>Coleoidea</taxon>
        <taxon>Decapodiformes</taxon>
        <taxon>Sepiida</taxon>
        <taxon>Sepiina</taxon>
        <taxon>Sepiidae</taxon>
        <taxon>Acanthosepion</taxon>
    </lineage>
</organism>
<feature type="compositionally biased region" description="Basic and acidic residues" evidence="15">
    <location>
        <begin position="137"/>
        <end position="149"/>
    </location>
</feature>
<dbReference type="Proteomes" id="UP000597762">
    <property type="component" value="Unassembled WGS sequence"/>
</dbReference>
<feature type="compositionally biased region" description="Gly residues" evidence="15">
    <location>
        <begin position="342"/>
        <end position="355"/>
    </location>
</feature>
<dbReference type="PANTHER" id="PTHR15683">
    <property type="entry name" value="SCAFFOLD ATTACHMENT FACTOR B-RELATED"/>
    <property type="match status" value="1"/>
</dbReference>
<sequence length="1126" mass="125900">MANATSENAVGGKKLTELKVVELRSELEKRGLDKTGVKAVLLERLEKALENEGKVPDDYLFAESELKSKKSLGRLSKSATEKEMKDDEEDEEEEDEEESPVATDDSVQQNDSVNMNSNLQVENSNKVTNVASTVDNVEVKNDEQHENTKETQPSPEKQATLNDTNLNNASSKVETNDISADPTALPPQSSSSSAAAGANTKEEDEQNDADKSTTASTQDHTPAASLNEVKEEESQNAVCDILPPTPTSVPCVAPLTLKDTINMDTSTAQQSEENESLIVHVDDTQNDLDADLLTSQTNGLKSRQAAKEKAIGKSEGKKSDPGSGGGGSSGGDNSSPPEVGGESSGEGIGGGGGDKGNLEVKTEKKADEKKDDKDGKLKSSSSVSKLKITKNVKGGSQNSRNLWISGLFSNTHATDLKGLFSKHGKVIGAKLVTNTRSPGAGCYGFITMSSSEEATKCIQHLNQTEFHGKMISVEKAKNEPGTQTVKKTETKPGEKKSDKTEVKKESGSQNSRNLWISGLSSNTRATDLKGLFSKYGKVVGAKVVTNARSPGARCYGFLTMSSSEEASKCIQHLNQTELHGRMISVERAKNEPGTQTIKKPETKPGEKKSEKPEVKKEEKKEGNKKESEKKDTEKKEGEKKEVAKKEEKKETKKDDKDRKSICKRDNKRHSSTSGHRKITDKSRVVVMDKSKGEPVISVKRGSKESGDKNKTSTSKEKVSTVSKSKPKESTESGKDKTKESKKDILSFDQIRAERERERLRQSERRLREEERRRLRELDRARLIQRDVQRRQKEEAFRLERFRERLRMEREKLEREKLERERIKLEREFLERERFRDEQRRAEMLQFEEQRRAMKRSYERSSGHEEGFWNEPKRPNLNAPSTRFDHSFSNESLFNEFEHRDYERRVERYDRQDARSIDTAARFEEHKDRDLTRRDIGPVRDLRDRDDRRPDERSHPDDRFDRREVGPGRDRSSDRNHEADRRDLGPDRGRDSDRRNVSAHDRLGRVRNSPAVPPPDQRTPWGSGLDRKVDAWSHPHGNMDNSGVNRPNDRWINNNMAPNHDRGPNSGGGGGPGAGGMVQNMGPGNMFVNPQAQPPAMMVGGGGGGGGNMGGRMPEPRFDAYKHMRRY</sequence>
<dbReference type="GO" id="GO:0006357">
    <property type="term" value="P:regulation of transcription by RNA polymerase II"/>
    <property type="evidence" value="ECO:0007669"/>
    <property type="project" value="TreeGrafter"/>
</dbReference>